<feature type="region of interest" description="Disordered" evidence="1">
    <location>
        <begin position="39"/>
        <end position="79"/>
    </location>
</feature>
<evidence type="ECO:0000313" key="3">
    <source>
        <dbReference type="Proteomes" id="UP000002700"/>
    </source>
</evidence>
<evidence type="ECO:0000313" key="2">
    <source>
        <dbReference type="EMBL" id="ABA49083.1"/>
    </source>
</evidence>
<accession>Q3JVV0</accession>
<feature type="compositionally biased region" description="Basic and acidic residues" evidence="1">
    <location>
        <begin position="392"/>
        <end position="415"/>
    </location>
</feature>
<dbReference type="Proteomes" id="UP000002700">
    <property type="component" value="Chromosome I"/>
</dbReference>
<feature type="region of interest" description="Disordered" evidence="1">
    <location>
        <begin position="392"/>
        <end position="466"/>
    </location>
</feature>
<name>Q3JVV0_BURP1</name>
<feature type="compositionally biased region" description="Basic and acidic residues" evidence="1">
    <location>
        <begin position="190"/>
        <end position="200"/>
    </location>
</feature>
<sequence>MPHRIKKPDERALSPIRSFLIIGVAFEPFSKIFLKSHGSTGRHPLVRRGGGARQPVGRRAQAEPHARRRERAAREAGGAGVDAPVRAFDTAAAAHRRRPLVPELLPAGAAGARRCGRDAAGRAQRRERQGAAVVDGGFRAPSTARLARRIQYAPSGGDFRRDRVGFVVESLAGRDRSRDPLRRAARRRADRAAARREPARAVRVARVRRPIRHAEGPARPGPLSVQRDHGRVGAAQRLALHARRRHADLYGAARERARDERRRPHARMDDPRLRNRAEIDLGHRGRRPRGPAQGAVARLAAPRRAAARDLSQQALHGAARAGAARFSRRALRAGGKGTGGSAERVPVTTGAIDAHGFAAHRPAGSVRRVAAPRNPACANARARVLPPVSRKACDGAGLERRSRESACAPPRDRRVIPGRSARAPRAPPAASSPASANAPALPPHAGMSRPARATRRRPPRAARKAIMESFPGGIFPYAARIARLAARRSVP</sequence>
<evidence type="ECO:0000256" key="1">
    <source>
        <dbReference type="SAM" id="MobiDB-lite"/>
    </source>
</evidence>
<feature type="compositionally biased region" description="Basic residues" evidence="1">
    <location>
        <begin position="452"/>
        <end position="463"/>
    </location>
</feature>
<gene>
    <name evidence="2" type="ordered locus">BURPS1710b_0890</name>
</gene>
<proteinExistence type="predicted"/>
<dbReference type="EMBL" id="CP000124">
    <property type="protein sequence ID" value="ABA49083.1"/>
    <property type="molecule type" value="Genomic_DNA"/>
</dbReference>
<dbReference type="HOGENOM" id="CLU_555141_0_0_4"/>
<protein>
    <submittedName>
        <fullName evidence="2">Uncharacterized protein</fullName>
    </submittedName>
</protein>
<organism evidence="2 3">
    <name type="scientific">Burkholderia pseudomallei (strain 1710b)</name>
    <dbReference type="NCBI Taxonomy" id="320372"/>
    <lineage>
        <taxon>Bacteria</taxon>
        <taxon>Pseudomonadati</taxon>
        <taxon>Pseudomonadota</taxon>
        <taxon>Betaproteobacteria</taxon>
        <taxon>Burkholderiales</taxon>
        <taxon>Burkholderiaceae</taxon>
        <taxon>Burkholderia</taxon>
        <taxon>pseudomallei group</taxon>
    </lineage>
</organism>
<dbReference type="EnsemblBacteria" id="ABA49083">
    <property type="protein sequence ID" value="ABA49083"/>
    <property type="gene ID" value="BURPS1710b_0890"/>
</dbReference>
<feature type="region of interest" description="Disordered" evidence="1">
    <location>
        <begin position="175"/>
        <end position="201"/>
    </location>
</feature>
<feature type="compositionally biased region" description="Low complexity" evidence="1">
    <location>
        <begin position="417"/>
        <end position="451"/>
    </location>
</feature>
<reference evidence="2 3" key="1">
    <citation type="submission" date="2005-09" db="EMBL/GenBank/DDBJ databases">
        <authorList>
            <person name="Woods D.E."/>
            <person name="Nierman W.C."/>
        </authorList>
    </citation>
    <scope>NUCLEOTIDE SEQUENCE [LARGE SCALE GENOMIC DNA]</scope>
    <source>
        <strain evidence="2 3">1710b</strain>
    </source>
</reference>
<dbReference type="AlphaFoldDB" id="Q3JVV0"/>
<dbReference type="KEGG" id="bpm:BURPS1710b_0890"/>